<dbReference type="EMBL" id="WIXE01017162">
    <property type="protein sequence ID" value="KAK5971971.1"/>
    <property type="molecule type" value="Genomic_DNA"/>
</dbReference>
<name>A0AAN8IFX2_TRICO</name>
<organism evidence="1 2">
    <name type="scientific">Trichostrongylus colubriformis</name>
    <name type="common">Black scour worm</name>
    <dbReference type="NCBI Taxonomy" id="6319"/>
    <lineage>
        <taxon>Eukaryota</taxon>
        <taxon>Metazoa</taxon>
        <taxon>Ecdysozoa</taxon>
        <taxon>Nematoda</taxon>
        <taxon>Chromadorea</taxon>
        <taxon>Rhabditida</taxon>
        <taxon>Rhabditina</taxon>
        <taxon>Rhabditomorpha</taxon>
        <taxon>Strongyloidea</taxon>
        <taxon>Trichostrongylidae</taxon>
        <taxon>Trichostrongylus</taxon>
    </lineage>
</organism>
<dbReference type="GO" id="GO:0006298">
    <property type="term" value="P:mismatch repair"/>
    <property type="evidence" value="ECO:0007669"/>
    <property type="project" value="TreeGrafter"/>
</dbReference>
<dbReference type="InterPro" id="IPR004583">
    <property type="entry name" value="DNA_repair_Rad4"/>
</dbReference>
<dbReference type="GO" id="GO:0003697">
    <property type="term" value="F:single-stranded DNA binding"/>
    <property type="evidence" value="ECO:0007669"/>
    <property type="project" value="TreeGrafter"/>
</dbReference>
<protein>
    <submittedName>
        <fullName evidence="1">Uncharacterized protein</fullName>
    </submittedName>
</protein>
<keyword evidence="2" id="KW-1185">Reference proteome</keyword>
<sequence>MDTIAIIVNVLQDVQVTVEDSDERNFESLWMRREVNRCIRENWENCHRVNVLCYIAHLQYLRNTIVDSNTILSLMLSTAPTECRNPSNKVMTAEKALKVVKHFESVFKASDPAMKFETDRQDIIAFLSELISKRIYEKDVDRAVVSVHSSLKVNCLIISVDRSPSSVNIVVYTFCS</sequence>
<reference evidence="1 2" key="1">
    <citation type="submission" date="2019-10" db="EMBL/GenBank/DDBJ databases">
        <title>Assembly and Annotation for the nematode Trichostrongylus colubriformis.</title>
        <authorList>
            <person name="Martin J."/>
        </authorList>
    </citation>
    <scope>NUCLEOTIDE SEQUENCE [LARGE SCALE GENOMIC DNA]</scope>
    <source>
        <strain evidence="1">G859</strain>
        <tissue evidence="1">Whole worm</tissue>
    </source>
</reference>
<proteinExistence type="predicted"/>
<dbReference type="GO" id="GO:0000111">
    <property type="term" value="C:nucleotide-excision repair factor 2 complex"/>
    <property type="evidence" value="ECO:0007669"/>
    <property type="project" value="TreeGrafter"/>
</dbReference>
<evidence type="ECO:0000313" key="1">
    <source>
        <dbReference type="EMBL" id="KAK5971971.1"/>
    </source>
</evidence>
<dbReference type="GO" id="GO:0005737">
    <property type="term" value="C:cytoplasm"/>
    <property type="evidence" value="ECO:0007669"/>
    <property type="project" value="TreeGrafter"/>
</dbReference>
<dbReference type="GO" id="GO:0006289">
    <property type="term" value="P:nucleotide-excision repair"/>
    <property type="evidence" value="ECO:0007669"/>
    <property type="project" value="InterPro"/>
</dbReference>
<dbReference type="GO" id="GO:0071942">
    <property type="term" value="C:XPC complex"/>
    <property type="evidence" value="ECO:0007669"/>
    <property type="project" value="TreeGrafter"/>
</dbReference>
<dbReference type="AlphaFoldDB" id="A0AAN8IFX2"/>
<dbReference type="Proteomes" id="UP001331761">
    <property type="component" value="Unassembled WGS sequence"/>
</dbReference>
<dbReference type="Gene3D" id="3.90.260.10">
    <property type="entry name" value="Transglutaminase-like"/>
    <property type="match status" value="1"/>
</dbReference>
<dbReference type="GO" id="GO:0003684">
    <property type="term" value="F:damaged DNA binding"/>
    <property type="evidence" value="ECO:0007669"/>
    <property type="project" value="InterPro"/>
</dbReference>
<accession>A0AAN8IFX2</accession>
<evidence type="ECO:0000313" key="2">
    <source>
        <dbReference type="Proteomes" id="UP001331761"/>
    </source>
</evidence>
<dbReference type="PANTHER" id="PTHR12135:SF0">
    <property type="entry name" value="DNA REPAIR PROTEIN COMPLEMENTING XP-C CELLS"/>
    <property type="match status" value="1"/>
</dbReference>
<comment type="caution">
    <text evidence="1">The sequence shown here is derived from an EMBL/GenBank/DDBJ whole genome shotgun (WGS) entry which is preliminary data.</text>
</comment>
<dbReference type="InterPro" id="IPR036985">
    <property type="entry name" value="Transglutaminase-like_sf"/>
</dbReference>
<gene>
    <name evidence="1" type="ORF">GCK32_011857</name>
</gene>
<dbReference type="PANTHER" id="PTHR12135">
    <property type="entry name" value="DNA REPAIR PROTEIN XP-C / RAD4"/>
    <property type="match status" value="1"/>
</dbReference>